<accession>A0AAN9PQI2</accession>
<organism evidence="1 2">
    <name type="scientific">Canavalia gladiata</name>
    <name type="common">Sword bean</name>
    <name type="synonym">Dolichos gladiatus</name>
    <dbReference type="NCBI Taxonomy" id="3824"/>
    <lineage>
        <taxon>Eukaryota</taxon>
        <taxon>Viridiplantae</taxon>
        <taxon>Streptophyta</taxon>
        <taxon>Embryophyta</taxon>
        <taxon>Tracheophyta</taxon>
        <taxon>Spermatophyta</taxon>
        <taxon>Magnoliopsida</taxon>
        <taxon>eudicotyledons</taxon>
        <taxon>Gunneridae</taxon>
        <taxon>Pentapetalae</taxon>
        <taxon>rosids</taxon>
        <taxon>fabids</taxon>
        <taxon>Fabales</taxon>
        <taxon>Fabaceae</taxon>
        <taxon>Papilionoideae</taxon>
        <taxon>50 kb inversion clade</taxon>
        <taxon>NPAAA clade</taxon>
        <taxon>indigoferoid/millettioid clade</taxon>
        <taxon>Phaseoleae</taxon>
        <taxon>Canavalia</taxon>
    </lineage>
</organism>
<comment type="caution">
    <text evidence="1">The sequence shown here is derived from an EMBL/GenBank/DDBJ whole genome shotgun (WGS) entry which is preliminary data.</text>
</comment>
<proteinExistence type="predicted"/>
<evidence type="ECO:0000313" key="2">
    <source>
        <dbReference type="Proteomes" id="UP001367508"/>
    </source>
</evidence>
<protein>
    <submittedName>
        <fullName evidence="1">Uncharacterized protein</fullName>
    </submittedName>
</protein>
<dbReference type="AlphaFoldDB" id="A0AAN9PQI2"/>
<name>A0AAN9PQI2_CANGL</name>
<evidence type="ECO:0000313" key="1">
    <source>
        <dbReference type="EMBL" id="KAK7306242.1"/>
    </source>
</evidence>
<reference evidence="1 2" key="1">
    <citation type="submission" date="2024-01" db="EMBL/GenBank/DDBJ databases">
        <title>The genomes of 5 underutilized Papilionoideae crops provide insights into root nodulation and disease resistanc.</title>
        <authorList>
            <person name="Jiang F."/>
        </authorList>
    </citation>
    <scope>NUCLEOTIDE SEQUENCE [LARGE SCALE GENOMIC DNA]</scope>
    <source>
        <strain evidence="1">LVBAO_FW01</strain>
        <tissue evidence="1">Leaves</tissue>
    </source>
</reference>
<gene>
    <name evidence="1" type="ORF">VNO77_44168</name>
</gene>
<keyword evidence="2" id="KW-1185">Reference proteome</keyword>
<dbReference type="Proteomes" id="UP001367508">
    <property type="component" value="Unassembled WGS sequence"/>
</dbReference>
<sequence>MGRILAPHFGLSKNFKRGELILFGGFFSGFRRVSSRNCGSRRPLVLGFPPSANASPGCIALVAIMMHSNQVYRGAPLQLLLNG</sequence>
<dbReference type="EMBL" id="JAYMYQ010000011">
    <property type="protein sequence ID" value="KAK7306242.1"/>
    <property type="molecule type" value="Genomic_DNA"/>
</dbReference>